<dbReference type="InterPro" id="IPR056884">
    <property type="entry name" value="NPHP3-like_N"/>
</dbReference>
<dbReference type="Gene3D" id="3.40.50.300">
    <property type="entry name" value="P-loop containing nucleotide triphosphate hydrolases"/>
    <property type="match status" value="1"/>
</dbReference>
<dbReference type="InterPro" id="IPR053137">
    <property type="entry name" value="NLR-like"/>
</dbReference>
<feature type="repeat" description="ANK" evidence="5">
    <location>
        <begin position="1092"/>
        <end position="1124"/>
    </location>
</feature>
<gene>
    <name evidence="7" type="ORF">FB567DRAFT_330976</name>
</gene>
<dbReference type="InterPro" id="IPR000845">
    <property type="entry name" value="Nucleoside_phosphorylase_d"/>
</dbReference>
<dbReference type="SUPFAM" id="SSF57850">
    <property type="entry name" value="RING/U-box"/>
    <property type="match status" value="1"/>
</dbReference>
<evidence type="ECO:0000313" key="7">
    <source>
        <dbReference type="EMBL" id="KAH7088079.1"/>
    </source>
</evidence>
<keyword evidence="2" id="KW-0677">Repeat</keyword>
<feature type="repeat" description="ANK" evidence="5">
    <location>
        <begin position="1059"/>
        <end position="1091"/>
    </location>
</feature>
<dbReference type="Pfam" id="PF12796">
    <property type="entry name" value="Ank_2"/>
    <property type="match status" value="3"/>
</dbReference>
<dbReference type="SUPFAM" id="SSF52540">
    <property type="entry name" value="P-loop containing nucleoside triphosphate hydrolases"/>
    <property type="match status" value="1"/>
</dbReference>
<evidence type="ECO:0000259" key="6">
    <source>
        <dbReference type="SMART" id="SM00291"/>
    </source>
</evidence>
<feature type="repeat" description="ANK" evidence="5">
    <location>
        <begin position="921"/>
        <end position="953"/>
    </location>
</feature>
<dbReference type="PROSITE" id="PS50088">
    <property type="entry name" value="ANK_REPEAT"/>
    <property type="match status" value="4"/>
</dbReference>
<dbReference type="PROSITE" id="PS50297">
    <property type="entry name" value="ANK_REP_REGION"/>
    <property type="match status" value="3"/>
</dbReference>
<dbReference type="Gene3D" id="3.30.60.90">
    <property type="match status" value="1"/>
</dbReference>
<keyword evidence="8" id="KW-1185">Reference proteome</keyword>
<dbReference type="InterPro" id="IPR002110">
    <property type="entry name" value="Ankyrin_rpt"/>
</dbReference>
<dbReference type="OrthoDB" id="194358at2759"/>
<dbReference type="Proteomes" id="UP000813461">
    <property type="component" value="Unassembled WGS sequence"/>
</dbReference>
<keyword evidence="5" id="KW-0040">ANK repeat</keyword>
<dbReference type="GO" id="GO:0003824">
    <property type="term" value="F:catalytic activity"/>
    <property type="evidence" value="ECO:0007669"/>
    <property type="project" value="InterPro"/>
</dbReference>
<dbReference type="Pfam" id="PF01048">
    <property type="entry name" value="PNP_UDP_1"/>
    <property type="match status" value="1"/>
</dbReference>
<reference evidence="7" key="1">
    <citation type="journal article" date="2021" name="Nat. Commun.">
        <title>Genetic determinants of endophytism in the Arabidopsis root mycobiome.</title>
        <authorList>
            <person name="Mesny F."/>
            <person name="Miyauchi S."/>
            <person name="Thiergart T."/>
            <person name="Pickel B."/>
            <person name="Atanasova L."/>
            <person name="Karlsson M."/>
            <person name="Huettel B."/>
            <person name="Barry K.W."/>
            <person name="Haridas S."/>
            <person name="Chen C."/>
            <person name="Bauer D."/>
            <person name="Andreopoulos W."/>
            <person name="Pangilinan J."/>
            <person name="LaButti K."/>
            <person name="Riley R."/>
            <person name="Lipzen A."/>
            <person name="Clum A."/>
            <person name="Drula E."/>
            <person name="Henrissat B."/>
            <person name="Kohler A."/>
            <person name="Grigoriev I.V."/>
            <person name="Martin F.M."/>
            <person name="Hacquard S."/>
        </authorList>
    </citation>
    <scope>NUCLEOTIDE SEQUENCE</scope>
    <source>
        <strain evidence="7">MPI-SDFR-AT-0120</strain>
    </source>
</reference>
<dbReference type="Gene3D" id="3.40.50.1580">
    <property type="entry name" value="Nucleoside phosphorylase domain"/>
    <property type="match status" value="1"/>
</dbReference>
<dbReference type="Pfam" id="PF00569">
    <property type="entry name" value="ZZ"/>
    <property type="match status" value="1"/>
</dbReference>
<evidence type="ECO:0000256" key="2">
    <source>
        <dbReference type="ARBA" id="ARBA00022737"/>
    </source>
</evidence>
<evidence type="ECO:0000256" key="4">
    <source>
        <dbReference type="ARBA" id="ARBA00022833"/>
    </source>
</evidence>
<dbReference type="SMART" id="SM00291">
    <property type="entry name" value="ZnF_ZZ"/>
    <property type="match status" value="1"/>
</dbReference>
<dbReference type="Gene3D" id="1.25.40.20">
    <property type="entry name" value="Ankyrin repeat-containing domain"/>
    <property type="match status" value="4"/>
</dbReference>
<evidence type="ECO:0000256" key="1">
    <source>
        <dbReference type="ARBA" id="ARBA00022723"/>
    </source>
</evidence>
<evidence type="ECO:0000313" key="8">
    <source>
        <dbReference type="Proteomes" id="UP000813461"/>
    </source>
</evidence>
<dbReference type="Pfam" id="PF24883">
    <property type="entry name" value="NPHP3_N"/>
    <property type="match status" value="1"/>
</dbReference>
<dbReference type="InterPro" id="IPR043145">
    <property type="entry name" value="Znf_ZZ_sf"/>
</dbReference>
<sequence length="1477" mass="163601">MSDPNAYTVGWICAVGVEFVAAQAFLDAEHDSPDYVSVNDNNNYALGRIGKHNVVIATLPDGEYGIASAAAVATSLLHSFPNVRVGLMVGIGGGAPSAKHDIRLGDVVVSASGNGKSGVFQYDYGKTIQNQNFRPTGFLNQPPTVLRTAVSGLKAQHELKGHRIAQTVEEILGSIPRLRTKYAKPSSDSDKLYVSSVVHPASSEKACAVVCGDSVEDLVPRENRDDGNDSVIHYGLIASANRLMKDAVIRDKLANEDGVLCFEMEAAGLMNHFSCLVIRGICDYSDSHKNKDWQGYAAMVAAAYAKGLLGRIPHNKIEAEQKLSNLLSTVQKTVQKVSEDVQDLHLQQRRNQVYEWLSSPDPSTNHHKALQQRQDGTGQWLLDSPQFEAWKLEDASRLWLNGIPGCGKTFLSCTIIEHLRHHCEAKTTSGLAYFYFDFRDAQKKNIGSMLRCLLRQLLQQLKEVSPTLDALMSSFIDQRSQPSTPDLLEMLRHTIAGFQDVYVVLDALDECKHRKDFLEVLATVYSWQPRRPHLLVTSRKERDIEDILAHFINKQATISLQNEEVDRDIQHYVQQRLSDDPSLAKWRKDASIVQQIESALMNGAHGMFRWAACQLDFICECRNRAMLRDALATLPPTLDETYDRILCAISNQDSSYAVRILQWLTCSERPFSAEELAEIAAIDSARDPAFESDEVLEDPLDTLSICSSLVTITTKTGDNTDYTRDMTKPPGDLIIALAHFSVQEYLVSDRIRQGPARRYWIEESLCHEMITKSCLKYFMETHEAGWSPSDRRALASYAAQHWTNHLHKPGVRTDTLNELAMKLLSIDNAAYFAWLDFCDPDFTCEWPDMSVNYMVACPLYCAAYLGLTTVVQALLEAGADVDGDLPGRWKSPLHAAVIEGHMKVAEILLDANAAMDYDAGYNGTPLYAAIENGHEQIAVMLLERGADVNMTGGAAIEKDVAESVVKLLECGASTRGAARYANPLSIAWVNSKPLFEMLLKHGADISTLVEKDPDSVGFLISSNRNRSGPWILSATIHGRLELLRALLNHAAHLEYHEGDGRTSLWYAAKNGQLAISKLLLAKGADPDVTDYTGWCALSSAAWGGHLEVARTLLDAAANINMGGNPGLRPLHAAIGVLQLQAIPLRAELATRQLDVARLLLEHAPDIMSHNVFGETPLQHTVKGNWPDMVELLLKNGAYAAANGLDSLYGTIANLLAFYGYADLLHAIVQHESADLRQVNFHGRSTIEYAALGGHWQTFQYLTNRGLTLSASTMALQQPIDLAASGGCLDIVRLVLRDQHSFVDRPNHWTSLHWACRAGQGDVVDFLISEGFKSKSVRLAGKKLRKLWGPESYQPWRFPRSNYQSFWGPPGGHLLADDVLDAQTDWTPLAIAIFHGNGKMIEGLTKESQAALGASEDDVSAGYEQGSLQHHASCDGCHHAIHGPRFHCHDCDNFDYCFMCRPFYWHLHPGHEWERIES</sequence>
<dbReference type="GO" id="GO:0008270">
    <property type="term" value="F:zinc ion binding"/>
    <property type="evidence" value="ECO:0007669"/>
    <property type="project" value="UniProtKB-KW"/>
</dbReference>
<evidence type="ECO:0000256" key="3">
    <source>
        <dbReference type="ARBA" id="ARBA00022771"/>
    </source>
</evidence>
<keyword evidence="1" id="KW-0479">Metal-binding</keyword>
<feature type="domain" description="ZZ-type" evidence="6">
    <location>
        <begin position="1427"/>
        <end position="1472"/>
    </location>
</feature>
<organism evidence="7 8">
    <name type="scientific">Paraphoma chrysanthemicola</name>
    <dbReference type="NCBI Taxonomy" id="798071"/>
    <lineage>
        <taxon>Eukaryota</taxon>
        <taxon>Fungi</taxon>
        <taxon>Dikarya</taxon>
        <taxon>Ascomycota</taxon>
        <taxon>Pezizomycotina</taxon>
        <taxon>Dothideomycetes</taxon>
        <taxon>Pleosporomycetidae</taxon>
        <taxon>Pleosporales</taxon>
        <taxon>Pleosporineae</taxon>
        <taxon>Phaeosphaeriaceae</taxon>
        <taxon>Paraphoma</taxon>
    </lineage>
</organism>
<comment type="caution">
    <text evidence="7">The sequence shown here is derived from an EMBL/GenBank/DDBJ whole genome shotgun (WGS) entry which is preliminary data.</text>
</comment>
<dbReference type="InterPro" id="IPR027417">
    <property type="entry name" value="P-loop_NTPase"/>
</dbReference>
<protein>
    <submittedName>
        <fullName evidence="7">Ankyrin repeat-containing domain protein</fullName>
    </submittedName>
</protein>
<dbReference type="GO" id="GO:0009116">
    <property type="term" value="P:nucleoside metabolic process"/>
    <property type="evidence" value="ECO:0007669"/>
    <property type="project" value="InterPro"/>
</dbReference>
<accession>A0A8K0R8P2</accession>
<dbReference type="InterPro" id="IPR036770">
    <property type="entry name" value="Ankyrin_rpt-contain_sf"/>
</dbReference>
<dbReference type="SUPFAM" id="SSF53167">
    <property type="entry name" value="Purine and uridine phosphorylases"/>
    <property type="match status" value="1"/>
</dbReference>
<feature type="repeat" description="ANK" evidence="5">
    <location>
        <begin position="888"/>
        <end position="920"/>
    </location>
</feature>
<evidence type="ECO:0000256" key="5">
    <source>
        <dbReference type="PROSITE-ProRule" id="PRU00023"/>
    </source>
</evidence>
<dbReference type="PANTHER" id="PTHR46082:SF11">
    <property type="entry name" value="AAA+ ATPASE DOMAIN-CONTAINING PROTEIN-RELATED"/>
    <property type="match status" value="1"/>
</dbReference>
<dbReference type="PANTHER" id="PTHR46082">
    <property type="entry name" value="ATP/GTP-BINDING PROTEIN-RELATED"/>
    <property type="match status" value="1"/>
</dbReference>
<dbReference type="SMART" id="SM00248">
    <property type="entry name" value="ANK"/>
    <property type="match status" value="13"/>
</dbReference>
<keyword evidence="4" id="KW-0862">Zinc</keyword>
<dbReference type="InterPro" id="IPR035994">
    <property type="entry name" value="Nucleoside_phosphorylase_sf"/>
</dbReference>
<name>A0A8K0R8P2_9PLEO</name>
<dbReference type="EMBL" id="JAGMVJ010000008">
    <property type="protein sequence ID" value="KAH7088079.1"/>
    <property type="molecule type" value="Genomic_DNA"/>
</dbReference>
<keyword evidence="3" id="KW-0863">Zinc-finger</keyword>
<dbReference type="CDD" id="cd02249">
    <property type="entry name" value="ZZ"/>
    <property type="match status" value="1"/>
</dbReference>
<dbReference type="SUPFAM" id="SSF48403">
    <property type="entry name" value="Ankyrin repeat"/>
    <property type="match status" value="2"/>
</dbReference>
<proteinExistence type="predicted"/>
<dbReference type="InterPro" id="IPR000433">
    <property type="entry name" value="Znf_ZZ"/>
</dbReference>